<gene>
    <name evidence="5" type="primary">pqqA</name>
    <name evidence="5" type="ORF">J5Y09_10130</name>
</gene>
<evidence type="ECO:0000313" key="6">
    <source>
        <dbReference type="Proteomes" id="UP000680815"/>
    </source>
</evidence>
<dbReference type="Pfam" id="PF08042">
    <property type="entry name" value="PqqA"/>
    <property type="match status" value="1"/>
</dbReference>
<comment type="similarity">
    <text evidence="2">Belongs to the PqqA family.</text>
</comment>
<comment type="pathway">
    <text evidence="1">Cofactor biosynthesis; pyrroloquinoline quinone biosynthesis.</text>
</comment>
<proteinExistence type="inferred from homology"/>
<evidence type="ECO:0000256" key="3">
    <source>
        <dbReference type="ARBA" id="ARBA00015086"/>
    </source>
</evidence>
<name>A0ABS4ASG1_9PROT</name>
<evidence type="ECO:0000256" key="1">
    <source>
        <dbReference type="ARBA" id="ARBA00004886"/>
    </source>
</evidence>
<organism evidence="5 6">
    <name type="scientific">Roseomonas nitratireducens</name>
    <dbReference type="NCBI Taxonomy" id="2820810"/>
    <lineage>
        <taxon>Bacteria</taxon>
        <taxon>Pseudomonadati</taxon>
        <taxon>Pseudomonadota</taxon>
        <taxon>Alphaproteobacteria</taxon>
        <taxon>Acetobacterales</taxon>
        <taxon>Roseomonadaceae</taxon>
        <taxon>Roseomonas</taxon>
    </lineage>
</organism>
<dbReference type="RefSeq" id="WP_209351644.1">
    <property type="nucleotide sequence ID" value="NZ_JAGIYZ010000008.1"/>
</dbReference>
<keyword evidence="4" id="KW-0884">PQQ biosynthesis</keyword>
<dbReference type="NCBIfam" id="TIGR02107">
    <property type="entry name" value="PQQ_syn_pqqA"/>
    <property type="match status" value="1"/>
</dbReference>
<dbReference type="InterPro" id="IPR011725">
    <property type="entry name" value="PQQ_synth_PqqA"/>
</dbReference>
<evidence type="ECO:0000256" key="2">
    <source>
        <dbReference type="ARBA" id="ARBA00009325"/>
    </source>
</evidence>
<comment type="caution">
    <text evidence="5">The sequence shown here is derived from an EMBL/GenBank/DDBJ whole genome shotgun (WGS) entry which is preliminary data.</text>
</comment>
<evidence type="ECO:0000313" key="5">
    <source>
        <dbReference type="EMBL" id="MBP0464271.1"/>
    </source>
</evidence>
<reference evidence="5 6" key="1">
    <citation type="submission" date="2021-03" db="EMBL/GenBank/DDBJ databases">
        <authorList>
            <person name="So Y."/>
        </authorList>
    </citation>
    <scope>NUCLEOTIDE SEQUENCE [LARGE SCALE GENOMIC DNA]</scope>
    <source>
        <strain evidence="5 6">PWR1</strain>
    </source>
</reference>
<accession>A0ABS4ASG1</accession>
<sequence>MSRRVGAILGAAGAGPAQTEDSFMAWKTPKIVEISLALEINSYACAEIG</sequence>
<dbReference type="Proteomes" id="UP000680815">
    <property type="component" value="Unassembled WGS sequence"/>
</dbReference>
<keyword evidence="6" id="KW-1185">Reference proteome</keyword>
<protein>
    <recommendedName>
        <fullName evidence="3">Coenzyme PQQ synthesis protein A</fullName>
    </recommendedName>
</protein>
<evidence type="ECO:0000256" key="4">
    <source>
        <dbReference type="ARBA" id="ARBA00022905"/>
    </source>
</evidence>
<dbReference type="EMBL" id="JAGIYZ010000008">
    <property type="protein sequence ID" value="MBP0464271.1"/>
    <property type="molecule type" value="Genomic_DNA"/>
</dbReference>